<evidence type="ECO:0000256" key="7">
    <source>
        <dbReference type="ARBA" id="ARBA00022801"/>
    </source>
</evidence>
<evidence type="ECO:0000256" key="10">
    <source>
        <dbReference type="ARBA" id="ARBA00022989"/>
    </source>
</evidence>
<evidence type="ECO:0000256" key="5">
    <source>
        <dbReference type="ARBA" id="ARBA00022692"/>
    </source>
</evidence>
<dbReference type="InterPro" id="IPR053973">
    <property type="entry name" value="ERMP1-like_C"/>
</dbReference>
<dbReference type="CDD" id="cd03875">
    <property type="entry name" value="M28_Fxna_like"/>
    <property type="match status" value="1"/>
</dbReference>
<keyword evidence="12 14" id="KW-0472">Membrane</keyword>
<dbReference type="PANTHER" id="PTHR12147:SF22">
    <property type="entry name" value="ENDOPLASMIC RETICULUM METALLOPEPTIDASE 1"/>
    <property type="match status" value="1"/>
</dbReference>
<evidence type="ECO:0000259" key="15">
    <source>
        <dbReference type="Pfam" id="PF04389"/>
    </source>
</evidence>
<gene>
    <name evidence="17" type="ORF">H6P81_012289</name>
</gene>
<keyword evidence="9" id="KW-0862">Zinc</keyword>
<dbReference type="Gene3D" id="3.40.630.10">
    <property type="entry name" value="Zn peptidases"/>
    <property type="match status" value="1"/>
</dbReference>
<feature type="transmembrane region" description="Helical" evidence="14">
    <location>
        <begin position="12"/>
        <end position="33"/>
    </location>
</feature>
<feature type="transmembrane region" description="Helical" evidence="14">
    <location>
        <begin position="445"/>
        <end position="469"/>
    </location>
</feature>
<accession>A0AAV7EEG6</accession>
<comment type="cofactor">
    <cofactor evidence="1">
        <name>Zn(2+)</name>
        <dbReference type="ChEBI" id="CHEBI:29105"/>
    </cofactor>
</comment>
<dbReference type="GO" id="GO:0005789">
    <property type="term" value="C:endoplasmic reticulum membrane"/>
    <property type="evidence" value="ECO:0007669"/>
    <property type="project" value="UniProtKB-SubCell"/>
</dbReference>
<dbReference type="FunFam" id="3.40.630.10:FF:000008">
    <property type="entry name" value="Endoplasmic reticulum metallopeptidase 1"/>
    <property type="match status" value="1"/>
</dbReference>
<dbReference type="GO" id="GO:0046872">
    <property type="term" value="F:metal ion binding"/>
    <property type="evidence" value="ECO:0007669"/>
    <property type="project" value="UniProtKB-KW"/>
</dbReference>
<feature type="transmembrane region" description="Helical" evidence="14">
    <location>
        <begin position="409"/>
        <end position="433"/>
    </location>
</feature>
<evidence type="ECO:0000256" key="2">
    <source>
        <dbReference type="ARBA" id="ARBA00004477"/>
    </source>
</evidence>
<evidence type="ECO:0000313" key="18">
    <source>
        <dbReference type="Proteomes" id="UP000825729"/>
    </source>
</evidence>
<evidence type="ECO:0000256" key="12">
    <source>
        <dbReference type="ARBA" id="ARBA00023136"/>
    </source>
</evidence>
<organism evidence="17 18">
    <name type="scientific">Aristolochia fimbriata</name>
    <name type="common">White veined hardy Dutchman's pipe vine</name>
    <dbReference type="NCBI Taxonomy" id="158543"/>
    <lineage>
        <taxon>Eukaryota</taxon>
        <taxon>Viridiplantae</taxon>
        <taxon>Streptophyta</taxon>
        <taxon>Embryophyta</taxon>
        <taxon>Tracheophyta</taxon>
        <taxon>Spermatophyta</taxon>
        <taxon>Magnoliopsida</taxon>
        <taxon>Magnoliidae</taxon>
        <taxon>Piperales</taxon>
        <taxon>Aristolochiaceae</taxon>
        <taxon>Aristolochia</taxon>
    </lineage>
</organism>
<keyword evidence="10 14" id="KW-1133">Transmembrane helix</keyword>
<protein>
    <recommendedName>
        <fullName evidence="19">Peptidase M28 domain-containing protein</fullName>
    </recommendedName>
</protein>
<evidence type="ECO:0000256" key="14">
    <source>
        <dbReference type="SAM" id="Phobius"/>
    </source>
</evidence>
<evidence type="ECO:0000256" key="3">
    <source>
        <dbReference type="ARBA" id="ARBA00010918"/>
    </source>
</evidence>
<keyword evidence="5 14" id="KW-0812">Transmembrane</keyword>
<dbReference type="PANTHER" id="PTHR12147">
    <property type="entry name" value="METALLOPEPTIDASE M28 FAMILY MEMBER"/>
    <property type="match status" value="1"/>
</dbReference>
<keyword evidence="18" id="KW-1185">Reference proteome</keyword>
<keyword evidence="11" id="KW-0482">Metalloprotease</keyword>
<keyword evidence="7" id="KW-0378">Hydrolase</keyword>
<evidence type="ECO:0000256" key="9">
    <source>
        <dbReference type="ARBA" id="ARBA00022833"/>
    </source>
</evidence>
<dbReference type="GO" id="GO:0008235">
    <property type="term" value="F:metalloexopeptidase activity"/>
    <property type="evidence" value="ECO:0007669"/>
    <property type="project" value="InterPro"/>
</dbReference>
<dbReference type="GO" id="GO:0006508">
    <property type="term" value="P:proteolysis"/>
    <property type="evidence" value="ECO:0007669"/>
    <property type="project" value="UniProtKB-KW"/>
</dbReference>
<dbReference type="AlphaFoldDB" id="A0AAV7EEG6"/>
<evidence type="ECO:0000256" key="1">
    <source>
        <dbReference type="ARBA" id="ARBA00001947"/>
    </source>
</evidence>
<comment type="subcellular location">
    <subcellularLocation>
        <location evidence="2">Endoplasmic reticulum membrane</location>
        <topology evidence="2">Multi-pass membrane protein</topology>
    </subcellularLocation>
</comment>
<keyword evidence="4" id="KW-0645">Protease</keyword>
<reference evidence="17 18" key="1">
    <citation type="submission" date="2021-07" db="EMBL/GenBank/DDBJ databases">
        <title>The Aristolochia fimbriata genome: insights into angiosperm evolution, floral development and chemical biosynthesis.</title>
        <authorList>
            <person name="Jiao Y."/>
        </authorList>
    </citation>
    <scope>NUCLEOTIDE SEQUENCE [LARGE SCALE GENOMIC DNA]</scope>
    <source>
        <strain evidence="17">IBCAS-2021</strain>
        <tissue evidence="17">Leaf</tissue>
    </source>
</reference>
<proteinExistence type="inferred from homology"/>
<evidence type="ECO:0000256" key="4">
    <source>
        <dbReference type="ARBA" id="ARBA00022670"/>
    </source>
</evidence>
<feature type="transmembrane region" description="Helical" evidence="14">
    <location>
        <begin position="370"/>
        <end position="388"/>
    </location>
</feature>
<comment type="caution">
    <text evidence="17">The sequence shown here is derived from an EMBL/GenBank/DDBJ whole genome shotgun (WGS) entry which is preliminary data.</text>
</comment>
<evidence type="ECO:0000256" key="6">
    <source>
        <dbReference type="ARBA" id="ARBA00022723"/>
    </source>
</evidence>
<sequence>MATWLSSRDVSGFKCLFCLALLYGIMSGITYWITHMKHITPLGTEAPPYRFSEGRAVEHVRKLTEEIGGRQEGQPGLKEAAYYLKKEMEKLAERAGPDIKIEIDEALVEGTFSMVFLGRSMTFAYRDHINIAMRISSASSQDTDASVLVNGHFDSPLGSPGAGDCASCVASMLELARLVVDSSWVPPQPIIFLFNGAEELFLLGSHGFMKSHRWKDSVGAFINVEASGTGGPDLVCQSGPGSWPSRIYAQSAVYPMAHSAAQDIFPIIPGDTDYRIFAEDYGRIPGLDIIFVFGGYFYHTSKDTIQRLLPGSLQARGENLFSLIKAFSNSSELQNMQRRHNLAANWAKDERAIFFDYLSCFMILYSRREALVLHTLPILIFISMPFFLRFQDIGAHSYCSTFFHLVKGMLLHAAGIFLAIIVPALLAVLRLLFTGYGMNWFSHPYLAFFMYVPSSLVGLLIPRVIWNSFRSSRKEDLVDEAYFWGSFGFYACITLAYVAAGLSGGFLTFFISASMIPAWITFHAFVKLFGRGSLKSATGYVIPIIPCLTYSVYFGGIFVQFLIEKMGMMGSLPQTYGYFVPDIIVAAIIGVVTGWCVGPVLPIVGHWLARSRVVQLLLHLSVLALALASQFFPYSEAAPKRVVLQHTFFTSGANAILGSSYDVSVVDPNSLAFLFKHSPDAAKELQISPISLKTASYSNPSYWIALYPVPFLFTGSLKFPAAGDNVLEHYRSFPHLYSYLPSTVSASGFRKIYLDLYIGSLEEVWVAVLNITGPLSNWSFAGNKLPAPEVVKGAPPSYVCRLSGRSYDNWTFWLEANSSDPLRVDVAVLDQYLVNSSKKLKGLFPSWVDVTAYSSFLSSYLF</sequence>
<dbReference type="SUPFAM" id="SSF53187">
    <property type="entry name" value="Zn-dependent exopeptidases"/>
    <property type="match status" value="1"/>
</dbReference>
<keyword evidence="8" id="KW-0256">Endoplasmic reticulum</keyword>
<dbReference type="EMBL" id="JAINDJ010000005">
    <property type="protein sequence ID" value="KAG9446161.1"/>
    <property type="molecule type" value="Genomic_DNA"/>
</dbReference>
<evidence type="ECO:0000256" key="8">
    <source>
        <dbReference type="ARBA" id="ARBA00022824"/>
    </source>
</evidence>
<evidence type="ECO:0000256" key="13">
    <source>
        <dbReference type="ARBA" id="ARBA00023180"/>
    </source>
</evidence>
<evidence type="ECO:0008006" key="19">
    <source>
        <dbReference type="Google" id="ProtNLM"/>
    </source>
</evidence>
<dbReference type="Proteomes" id="UP000825729">
    <property type="component" value="Unassembled WGS sequence"/>
</dbReference>
<dbReference type="InterPro" id="IPR045175">
    <property type="entry name" value="M28_fam"/>
</dbReference>
<dbReference type="Pfam" id="PF22248">
    <property type="entry name" value="ERMP1_C"/>
    <property type="match status" value="1"/>
</dbReference>
<dbReference type="InterPro" id="IPR048024">
    <property type="entry name" value="Fxna-like_M28_dom"/>
</dbReference>
<keyword evidence="13" id="KW-0325">Glycoprotein</keyword>
<feature type="domain" description="Endoplasmic reticulum metallopeptidase 1-like C-terminal" evidence="16">
    <location>
        <begin position="638"/>
        <end position="860"/>
    </location>
</feature>
<feature type="transmembrane region" description="Helical" evidence="14">
    <location>
        <begin position="506"/>
        <end position="526"/>
    </location>
</feature>
<keyword evidence="6" id="KW-0479">Metal-binding</keyword>
<evidence type="ECO:0000259" key="16">
    <source>
        <dbReference type="Pfam" id="PF22248"/>
    </source>
</evidence>
<feature type="transmembrane region" description="Helical" evidence="14">
    <location>
        <begin position="616"/>
        <end position="634"/>
    </location>
</feature>
<dbReference type="InterPro" id="IPR007484">
    <property type="entry name" value="Peptidase_M28"/>
</dbReference>
<feature type="transmembrane region" description="Helical" evidence="14">
    <location>
        <begin position="583"/>
        <end position="604"/>
    </location>
</feature>
<evidence type="ECO:0000256" key="11">
    <source>
        <dbReference type="ARBA" id="ARBA00023049"/>
    </source>
</evidence>
<dbReference type="Pfam" id="PF04389">
    <property type="entry name" value="Peptidase_M28"/>
    <property type="match status" value="1"/>
</dbReference>
<feature type="domain" description="Peptidase M28" evidence="15">
    <location>
        <begin position="130"/>
        <end position="322"/>
    </location>
</feature>
<name>A0AAV7EEG6_ARIFI</name>
<feature type="transmembrane region" description="Helical" evidence="14">
    <location>
        <begin position="538"/>
        <end position="563"/>
    </location>
</feature>
<comment type="similarity">
    <text evidence="3">Belongs to the peptidase M28 family.</text>
</comment>
<feature type="transmembrane region" description="Helical" evidence="14">
    <location>
        <begin position="481"/>
        <end position="500"/>
    </location>
</feature>
<evidence type="ECO:0000313" key="17">
    <source>
        <dbReference type="EMBL" id="KAG9446161.1"/>
    </source>
</evidence>